<keyword evidence="9" id="KW-1185">Reference proteome</keyword>
<dbReference type="PANTHER" id="PTHR43141">
    <property type="entry name" value="CYTOCHROME BD2 SUBUNIT II"/>
    <property type="match status" value="1"/>
</dbReference>
<dbReference type="Proteomes" id="UP001279642">
    <property type="component" value="Unassembled WGS sequence"/>
</dbReference>
<keyword evidence="3" id="KW-1003">Cell membrane</keyword>
<evidence type="ECO:0000313" key="9">
    <source>
        <dbReference type="Proteomes" id="UP001279642"/>
    </source>
</evidence>
<comment type="caution">
    <text evidence="8">The sequence shown here is derived from an EMBL/GenBank/DDBJ whole genome shotgun (WGS) entry which is preliminary data.</text>
</comment>
<evidence type="ECO:0000313" key="8">
    <source>
        <dbReference type="EMBL" id="MDY0881431.1"/>
    </source>
</evidence>
<evidence type="ECO:0000256" key="7">
    <source>
        <dbReference type="SAM" id="Phobius"/>
    </source>
</evidence>
<feature type="transmembrane region" description="Helical" evidence="7">
    <location>
        <begin position="162"/>
        <end position="184"/>
    </location>
</feature>
<comment type="subcellular location">
    <subcellularLocation>
        <location evidence="1">Cell membrane</location>
        <topology evidence="1">Multi-pass membrane protein</topology>
    </subcellularLocation>
</comment>
<accession>A0ABU5E589</accession>
<feature type="transmembrane region" description="Helical" evidence="7">
    <location>
        <begin position="12"/>
        <end position="42"/>
    </location>
</feature>
<evidence type="ECO:0000256" key="5">
    <source>
        <dbReference type="ARBA" id="ARBA00022989"/>
    </source>
</evidence>
<feature type="transmembrane region" description="Helical" evidence="7">
    <location>
        <begin position="88"/>
        <end position="106"/>
    </location>
</feature>
<gene>
    <name evidence="8" type="primary">cydB</name>
    <name evidence="8" type="ORF">SMD27_01110</name>
</gene>
<evidence type="ECO:0000256" key="4">
    <source>
        <dbReference type="ARBA" id="ARBA00022692"/>
    </source>
</evidence>
<dbReference type="NCBIfam" id="TIGR00203">
    <property type="entry name" value="cydB"/>
    <property type="match status" value="1"/>
</dbReference>
<feature type="transmembrane region" description="Helical" evidence="7">
    <location>
        <begin position="264"/>
        <end position="284"/>
    </location>
</feature>
<evidence type="ECO:0000256" key="6">
    <source>
        <dbReference type="ARBA" id="ARBA00023136"/>
    </source>
</evidence>
<dbReference type="RefSeq" id="WP_320506496.1">
    <property type="nucleotide sequence ID" value="NZ_JAXCLW010000001.1"/>
</dbReference>
<feature type="transmembrane region" description="Helical" evidence="7">
    <location>
        <begin position="63"/>
        <end position="82"/>
    </location>
</feature>
<evidence type="ECO:0000256" key="2">
    <source>
        <dbReference type="ARBA" id="ARBA00007543"/>
    </source>
</evidence>
<keyword evidence="5 7" id="KW-1133">Transmembrane helix</keyword>
<feature type="transmembrane region" description="Helical" evidence="7">
    <location>
        <begin position="304"/>
        <end position="328"/>
    </location>
</feature>
<evidence type="ECO:0000256" key="3">
    <source>
        <dbReference type="ARBA" id="ARBA00022475"/>
    </source>
</evidence>
<dbReference type="EMBL" id="JAXCLW010000001">
    <property type="protein sequence ID" value="MDY0881431.1"/>
    <property type="molecule type" value="Genomic_DNA"/>
</dbReference>
<feature type="transmembrane region" description="Helical" evidence="7">
    <location>
        <begin position="228"/>
        <end position="252"/>
    </location>
</feature>
<dbReference type="InterPro" id="IPR003317">
    <property type="entry name" value="Cyt-d_oxidase_su2"/>
</dbReference>
<sequence>MDGHSFGIDLPLLWAIIIAFAVFMYVVMDGFDLGIGILFPFMRGKEDRDIMMNSVAPIWDGNETWMVLGGTGLFAAFPLAYATILPALYLPLILMLIALIFRGVAFEFRFKSNRTRPAWDVAFATSSTIAAFVQGAALGAFIQGFTIVDRQYAGGAFDWLSPFAIFTGLALVIGYAALGCSWMIMKSEGDLQERMFRTMPVLGLLLLLFVAAVSLWTPLQHPAIAERWFSMPNLVLLSPVPILVLAVALALWRAIRLQREVQPFILTLCLFLLSYIGLAISLWPNIIPPEISIWQAAAPSETQGFLLVGVLFLIPIILGYTAYSYWIFRGKVPAQGGYHGTEHH</sequence>
<comment type="similarity">
    <text evidence="2">Belongs to the cytochrome ubiquinol oxidase subunit 2 family.</text>
</comment>
<feature type="transmembrane region" description="Helical" evidence="7">
    <location>
        <begin position="118"/>
        <end position="142"/>
    </location>
</feature>
<reference evidence="8 9" key="1">
    <citation type="journal article" date="2016" name="Antonie Van Leeuwenhoek">
        <title>Dongia soli sp. nov., isolated from soil from Dokdo, Korea.</title>
        <authorList>
            <person name="Kim D.U."/>
            <person name="Lee H."/>
            <person name="Kim H."/>
            <person name="Kim S.G."/>
            <person name="Ka J.O."/>
        </authorList>
    </citation>
    <scope>NUCLEOTIDE SEQUENCE [LARGE SCALE GENOMIC DNA]</scope>
    <source>
        <strain evidence="8 9">D78</strain>
    </source>
</reference>
<organism evidence="8 9">
    <name type="scientific">Dongia soli</name>
    <dbReference type="NCBI Taxonomy" id="600628"/>
    <lineage>
        <taxon>Bacteria</taxon>
        <taxon>Pseudomonadati</taxon>
        <taxon>Pseudomonadota</taxon>
        <taxon>Alphaproteobacteria</taxon>
        <taxon>Rhodospirillales</taxon>
        <taxon>Dongiaceae</taxon>
        <taxon>Dongia</taxon>
    </lineage>
</organism>
<dbReference type="PIRSF" id="PIRSF000267">
    <property type="entry name" value="Cyt_oxidse_sub2"/>
    <property type="match status" value="1"/>
</dbReference>
<dbReference type="PANTHER" id="PTHR43141:SF4">
    <property type="entry name" value="CYTOCHROME BD2 SUBUNIT II"/>
    <property type="match status" value="1"/>
</dbReference>
<proteinExistence type="inferred from homology"/>
<dbReference type="Pfam" id="PF02322">
    <property type="entry name" value="Cyt_bd_oxida_II"/>
    <property type="match status" value="1"/>
</dbReference>
<protein>
    <submittedName>
        <fullName evidence="8">Cytochrome d ubiquinol oxidase subunit II</fullName>
    </submittedName>
</protein>
<name>A0ABU5E589_9PROT</name>
<keyword evidence="6 7" id="KW-0472">Membrane</keyword>
<feature type="transmembrane region" description="Helical" evidence="7">
    <location>
        <begin position="196"/>
        <end position="216"/>
    </location>
</feature>
<keyword evidence="4 7" id="KW-0812">Transmembrane</keyword>
<evidence type="ECO:0000256" key="1">
    <source>
        <dbReference type="ARBA" id="ARBA00004651"/>
    </source>
</evidence>